<dbReference type="PANTHER" id="PTHR43537:SF39">
    <property type="entry name" value="HTH-TYPE TRANSCRIPTIONAL REGULATOR MCBR"/>
    <property type="match status" value="1"/>
</dbReference>
<dbReference type="PANTHER" id="PTHR43537">
    <property type="entry name" value="TRANSCRIPTIONAL REGULATOR, GNTR FAMILY"/>
    <property type="match status" value="1"/>
</dbReference>
<dbReference type="AlphaFoldDB" id="A0A512BXH5"/>
<dbReference type="Pfam" id="PF07729">
    <property type="entry name" value="FCD"/>
    <property type="match status" value="1"/>
</dbReference>
<dbReference type="SUPFAM" id="SSF46785">
    <property type="entry name" value="Winged helix' DNA-binding domain"/>
    <property type="match status" value="1"/>
</dbReference>
<dbReference type="SMART" id="SM00895">
    <property type="entry name" value="FCD"/>
    <property type="match status" value="1"/>
</dbReference>
<dbReference type="RefSeq" id="WP_147022037.1">
    <property type="nucleotide sequence ID" value="NZ_BJYU01000070.1"/>
</dbReference>
<evidence type="ECO:0000256" key="1">
    <source>
        <dbReference type="ARBA" id="ARBA00023015"/>
    </source>
</evidence>
<evidence type="ECO:0000259" key="4">
    <source>
        <dbReference type="PROSITE" id="PS50949"/>
    </source>
</evidence>
<comment type="caution">
    <text evidence="5">The sequence shown here is derived from an EMBL/GenBank/DDBJ whole genome shotgun (WGS) entry which is preliminary data.</text>
</comment>
<accession>A0A512BXH5</accession>
<protein>
    <submittedName>
        <fullName evidence="5">GntR family transcriptional regulator</fullName>
    </submittedName>
</protein>
<dbReference type="SMART" id="SM00345">
    <property type="entry name" value="HTH_GNTR"/>
    <property type="match status" value="1"/>
</dbReference>
<dbReference type="Pfam" id="PF00392">
    <property type="entry name" value="GntR"/>
    <property type="match status" value="1"/>
</dbReference>
<organism evidence="5 6">
    <name type="scientific">Microvirga aerophila</name>
    <dbReference type="NCBI Taxonomy" id="670291"/>
    <lineage>
        <taxon>Bacteria</taxon>
        <taxon>Pseudomonadati</taxon>
        <taxon>Pseudomonadota</taxon>
        <taxon>Alphaproteobacteria</taxon>
        <taxon>Hyphomicrobiales</taxon>
        <taxon>Methylobacteriaceae</taxon>
        <taxon>Microvirga</taxon>
    </lineage>
</organism>
<dbReference type="InterPro" id="IPR036390">
    <property type="entry name" value="WH_DNA-bd_sf"/>
</dbReference>
<feature type="domain" description="HTH gntR-type" evidence="4">
    <location>
        <begin position="11"/>
        <end position="78"/>
    </location>
</feature>
<dbReference type="InterPro" id="IPR011711">
    <property type="entry name" value="GntR_C"/>
</dbReference>
<dbReference type="Proteomes" id="UP000321085">
    <property type="component" value="Unassembled WGS sequence"/>
</dbReference>
<evidence type="ECO:0000256" key="2">
    <source>
        <dbReference type="ARBA" id="ARBA00023125"/>
    </source>
</evidence>
<keyword evidence="3" id="KW-0804">Transcription</keyword>
<dbReference type="InterPro" id="IPR008920">
    <property type="entry name" value="TF_FadR/GntR_C"/>
</dbReference>
<dbReference type="PROSITE" id="PS50949">
    <property type="entry name" value="HTH_GNTR"/>
    <property type="match status" value="1"/>
</dbReference>
<evidence type="ECO:0000313" key="5">
    <source>
        <dbReference type="EMBL" id="GEO16651.1"/>
    </source>
</evidence>
<proteinExistence type="predicted"/>
<keyword evidence="6" id="KW-1185">Reference proteome</keyword>
<dbReference type="EMBL" id="BJYU01000070">
    <property type="protein sequence ID" value="GEO16651.1"/>
    <property type="molecule type" value="Genomic_DNA"/>
</dbReference>
<dbReference type="Gene3D" id="1.10.10.10">
    <property type="entry name" value="Winged helix-like DNA-binding domain superfamily/Winged helix DNA-binding domain"/>
    <property type="match status" value="1"/>
</dbReference>
<keyword evidence="1" id="KW-0805">Transcription regulation</keyword>
<reference evidence="5 6" key="1">
    <citation type="submission" date="2019-07" db="EMBL/GenBank/DDBJ databases">
        <title>Whole genome shotgun sequence of Microvirga aerophila NBRC 106136.</title>
        <authorList>
            <person name="Hosoyama A."/>
            <person name="Uohara A."/>
            <person name="Ohji S."/>
            <person name="Ichikawa N."/>
        </authorList>
    </citation>
    <scope>NUCLEOTIDE SEQUENCE [LARGE SCALE GENOMIC DNA]</scope>
    <source>
        <strain evidence="5 6">NBRC 106136</strain>
    </source>
</reference>
<evidence type="ECO:0000256" key="3">
    <source>
        <dbReference type="ARBA" id="ARBA00023163"/>
    </source>
</evidence>
<keyword evidence="2" id="KW-0238">DNA-binding</keyword>
<evidence type="ECO:0000313" key="6">
    <source>
        <dbReference type="Proteomes" id="UP000321085"/>
    </source>
</evidence>
<sequence>MNYEFKTIDHNKLGEVVYQNIAEALIKGALRPGARLKIRDLAQEMGTSVTPVRDAILRLVHEGALLLKSPRDIRVPVLHPDRYLEIRTIRLKLEGLAAERAAAMADTNDIKRLEMLISNNERALSARDFALATEINQVFHFELANVAAMPILRGILHNLWLQMGPIISAAYGEGGRTMIEHHYDVLDAIRKHDAQAAKQAIRDDILSGGDIILNSNVLSNEA</sequence>
<name>A0A512BXH5_9HYPH</name>
<dbReference type="Gene3D" id="1.20.120.530">
    <property type="entry name" value="GntR ligand-binding domain-like"/>
    <property type="match status" value="1"/>
</dbReference>
<dbReference type="InterPro" id="IPR000524">
    <property type="entry name" value="Tscrpt_reg_HTH_GntR"/>
</dbReference>
<dbReference type="GO" id="GO:0003677">
    <property type="term" value="F:DNA binding"/>
    <property type="evidence" value="ECO:0007669"/>
    <property type="project" value="UniProtKB-KW"/>
</dbReference>
<dbReference type="GO" id="GO:0003700">
    <property type="term" value="F:DNA-binding transcription factor activity"/>
    <property type="evidence" value="ECO:0007669"/>
    <property type="project" value="InterPro"/>
</dbReference>
<dbReference type="SUPFAM" id="SSF48008">
    <property type="entry name" value="GntR ligand-binding domain-like"/>
    <property type="match status" value="1"/>
</dbReference>
<gene>
    <name evidence="5" type="ORF">MAE02_43470</name>
</gene>
<dbReference type="InterPro" id="IPR036388">
    <property type="entry name" value="WH-like_DNA-bd_sf"/>
</dbReference>